<gene>
    <name evidence="8" type="ORF">CO173_04725</name>
</gene>
<dbReference type="GO" id="GO:0006352">
    <property type="term" value="P:DNA-templated transcription initiation"/>
    <property type="evidence" value="ECO:0007669"/>
    <property type="project" value="InterPro"/>
</dbReference>
<evidence type="ECO:0000313" key="8">
    <source>
        <dbReference type="EMBL" id="PJA45727.1"/>
    </source>
</evidence>
<evidence type="ECO:0000259" key="6">
    <source>
        <dbReference type="Pfam" id="PF04542"/>
    </source>
</evidence>
<evidence type="ECO:0000259" key="7">
    <source>
        <dbReference type="Pfam" id="PF08281"/>
    </source>
</evidence>
<dbReference type="PANTHER" id="PTHR43133">
    <property type="entry name" value="RNA POLYMERASE ECF-TYPE SIGMA FACTO"/>
    <property type="match status" value="1"/>
</dbReference>
<evidence type="ECO:0000313" key="9">
    <source>
        <dbReference type="Proteomes" id="UP000231263"/>
    </source>
</evidence>
<dbReference type="InterPro" id="IPR036388">
    <property type="entry name" value="WH-like_DNA-bd_sf"/>
</dbReference>
<dbReference type="Gene3D" id="1.10.1740.10">
    <property type="match status" value="1"/>
</dbReference>
<dbReference type="InterPro" id="IPR039425">
    <property type="entry name" value="RNA_pol_sigma-70-like"/>
</dbReference>
<dbReference type="InterPro" id="IPR014284">
    <property type="entry name" value="RNA_pol_sigma-70_dom"/>
</dbReference>
<dbReference type="Gene3D" id="1.10.10.10">
    <property type="entry name" value="Winged helix-like DNA-binding domain superfamily/Winged helix DNA-binding domain"/>
    <property type="match status" value="1"/>
</dbReference>
<feature type="domain" description="RNA polymerase sigma factor 70 region 4 type 2" evidence="7">
    <location>
        <begin position="117"/>
        <end position="168"/>
    </location>
</feature>
<evidence type="ECO:0008006" key="10">
    <source>
        <dbReference type="Google" id="ProtNLM"/>
    </source>
</evidence>
<dbReference type="EMBL" id="PFWT01000026">
    <property type="protein sequence ID" value="PJA45727.1"/>
    <property type="molecule type" value="Genomic_DNA"/>
</dbReference>
<keyword evidence="2" id="KW-0805">Transcription regulation</keyword>
<protein>
    <recommendedName>
        <fullName evidence="10">RNA polymerase sigma factor 70 region 4 type 2 domain-containing protein</fullName>
    </recommendedName>
</protein>
<comment type="caution">
    <text evidence="8">The sequence shown here is derived from an EMBL/GenBank/DDBJ whole genome shotgun (WGS) entry which is preliminary data.</text>
</comment>
<keyword evidence="4" id="KW-0238">DNA-binding</keyword>
<dbReference type="AlphaFoldDB" id="A0A2M7XCW6"/>
<evidence type="ECO:0000256" key="5">
    <source>
        <dbReference type="ARBA" id="ARBA00023163"/>
    </source>
</evidence>
<dbReference type="Proteomes" id="UP000231263">
    <property type="component" value="Unassembled WGS sequence"/>
</dbReference>
<accession>A0A2M7XCW6</accession>
<dbReference type="NCBIfam" id="TIGR02937">
    <property type="entry name" value="sigma70-ECF"/>
    <property type="match status" value="1"/>
</dbReference>
<organism evidence="8 9">
    <name type="scientific">Candidatus Uhrbacteria bacterium CG_4_9_14_3_um_filter_41_35</name>
    <dbReference type="NCBI Taxonomy" id="1975034"/>
    <lineage>
        <taxon>Bacteria</taxon>
        <taxon>Candidatus Uhriibacteriota</taxon>
    </lineage>
</organism>
<keyword evidence="3" id="KW-0731">Sigma factor</keyword>
<dbReference type="GO" id="GO:0016987">
    <property type="term" value="F:sigma factor activity"/>
    <property type="evidence" value="ECO:0007669"/>
    <property type="project" value="UniProtKB-KW"/>
</dbReference>
<keyword evidence="5" id="KW-0804">Transcription</keyword>
<evidence type="ECO:0000256" key="3">
    <source>
        <dbReference type="ARBA" id="ARBA00023082"/>
    </source>
</evidence>
<dbReference type="InterPro" id="IPR013324">
    <property type="entry name" value="RNA_pol_sigma_r3/r4-like"/>
</dbReference>
<dbReference type="InterPro" id="IPR013325">
    <property type="entry name" value="RNA_pol_sigma_r2"/>
</dbReference>
<name>A0A2M7XCW6_9BACT</name>
<proteinExistence type="inferred from homology"/>
<comment type="similarity">
    <text evidence="1">Belongs to the sigma-70 factor family. ECF subfamily.</text>
</comment>
<evidence type="ECO:0000256" key="2">
    <source>
        <dbReference type="ARBA" id="ARBA00023015"/>
    </source>
</evidence>
<dbReference type="GO" id="GO:0003677">
    <property type="term" value="F:DNA binding"/>
    <property type="evidence" value="ECO:0007669"/>
    <property type="project" value="UniProtKB-KW"/>
</dbReference>
<evidence type="ECO:0000256" key="4">
    <source>
        <dbReference type="ARBA" id="ARBA00023125"/>
    </source>
</evidence>
<sequence length="170" mass="20012">MLNEKFILFRIHRFRDKSAYAKLYERYHKNILDFASFKMPRKQDAEEVASEVFLRGWEYATSNRVDNIKALFYRIARNLIADFYRQRKVEDSLDELADVAADQEIEERIDLSESANKLIAKIRALKGDMSEVCVMHYINELSVKEIADILDKSPNNIRVILHRAKKALNK</sequence>
<dbReference type="PANTHER" id="PTHR43133:SF8">
    <property type="entry name" value="RNA POLYMERASE SIGMA FACTOR HI_1459-RELATED"/>
    <property type="match status" value="1"/>
</dbReference>
<evidence type="ECO:0000256" key="1">
    <source>
        <dbReference type="ARBA" id="ARBA00010641"/>
    </source>
</evidence>
<dbReference type="SUPFAM" id="SSF88946">
    <property type="entry name" value="Sigma2 domain of RNA polymerase sigma factors"/>
    <property type="match status" value="1"/>
</dbReference>
<feature type="domain" description="RNA polymerase sigma-70 region 2" evidence="6">
    <location>
        <begin position="23"/>
        <end position="88"/>
    </location>
</feature>
<reference evidence="9" key="1">
    <citation type="submission" date="2017-09" db="EMBL/GenBank/DDBJ databases">
        <title>Depth-based differentiation of microbial function through sediment-hosted aquifers and enrichment of novel symbionts in the deep terrestrial subsurface.</title>
        <authorList>
            <person name="Probst A.J."/>
            <person name="Ladd B."/>
            <person name="Jarett J.K."/>
            <person name="Geller-Mcgrath D.E."/>
            <person name="Sieber C.M.K."/>
            <person name="Emerson J.B."/>
            <person name="Anantharaman K."/>
            <person name="Thomas B.C."/>
            <person name="Malmstrom R."/>
            <person name="Stieglmeier M."/>
            <person name="Klingl A."/>
            <person name="Woyke T."/>
            <person name="Ryan C.M."/>
            <person name="Banfield J.F."/>
        </authorList>
    </citation>
    <scope>NUCLEOTIDE SEQUENCE [LARGE SCALE GENOMIC DNA]</scope>
</reference>
<dbReference type="InterPro" id="IPR007627">
    <property type="entry name" value="RNA_pol_sigma70_r2"/>
</dbReference>
<dbReference type="Pfam" id="PF08281">
    <property type="entry name" value="Sigma70_r4_2"/>
    <property type="match status" value="1"/>
</dbReference>
<dbReference type="Pfam" id="PF04542">
    <property type="entry name" value="Sigma70_r2"/>
    <property type="match status" value="1"/>
</dbReference>
<dbReference type="InterPro" id="IPR013249">
    <property type="entry name" value="RNA_pol_sigma70_r4_t2"/>
</dbReference>
<dbReference type="SUPFAM" id="SSF88659">
    <property type="entry name" value="Sigma3 and sigma4 domains of RNA polymerase sigma factors"/>
    <property type="match status" value="1"/>
</dbReference>